<dbReference type="Proteomes" id="UP001243844">
    <property type="component" value="Unassembled WGS sequence"/>
</dbReference>
<sequence>MKLPKNSQGEQLRSTQAQFALNLAYQPPTRWFKITQQSLVITGLPAPLHYYNFKAQNGQPNIPIFNQSQNKKKTLDTVTTLNSVSSHMLEQSAQYSLEQECLFRDNDYQFGKEQRLKGEFPFFEFIRKNSELSVELNICTLPVVSHFAKLKYGLGLYQHWSLLCRCKGELIYKGQKFEIDHLGNFEYARGVNIPFLALYFYTYQIIQLKDRRQLILVHIRNQYNHVLHSRIYIRAENSKNTICFNHRVEYKIFRVYPKVQTPYLNYMYLPREFKWFAQQGKHCIEISAQSRGDYKAGLGRGFVGSFQYQIKIDDYYEEGSAGYCEFIDLRPLNWQEIDQPEQKLKLNSLHSSVLCKKK</sequence>
<dbReference type="AlphaFoldDB" id="A0AAW8JCK6"/>
<evidence type="ECO:0000313" key="2">
    <source>
        <dbReference type="Proteomes" id="UP001243844"/>
    </source>
</evidence>
<comment type="caution">
    <text evidence="1">The sequence shown here is derived from an EMBL/GenBank/DDBJ whole genome shotgun (WGS) entry which is preliminary data.</text>
</comment>
<evidence type="ECO:0000313" key="1">
    <source>
        <dbReference type="EMBL" id="MDQ8936588.1"/>
    </source>
</evidence>
<gene>
    <name evidence="1" type="ORF">RFH47_12760</name>
</gene>
<protein>
    <submittedName>
        <fullName evidence="1">Uncharacterized protein</fullName>
    </submittedName>
</protein>
<name>A0AAW8JCK6_9GAMM</name>
<accession>A0AAW8JCK6</accession>
<proteinExistence type="predicted"/>
<reference evidence="1" key="1">
    <citation type="submission" date="2023-08" db="EMBL/GenBank/DDBJ databases">
        <title>Emergence of clinically-relevant ST2 carbapenem-resistant Acinetobacter baumannii strains in hospital sewages in Zhejiang, East of China.</title>
        <authorList>
            <person name="Kaichao C."/>
            <person name="Zhang R."/>
        </authorList>
    </citation>
    <scope>NUCLEOTIDE SEQUENCE</scope>
    <source>
        <strain evidence="1">M-RB-37</strain>
    </source>
</reference>
<dbReference type="EMBL" id="JAVIDL010000028">
    <property type="protein sequence ID" value="MDQ8936588.1"/>
    <property type="molecule type" value="Genomic_DNA"/>
</dbReference>
<dbReference type="RefSeq" id="WP_308980844.1">
    <property type="nucleotide sequence ID" value="NZ_JAVIDL010000028.1"/>
</dbReference>
<dbReference type="Pfam" id="PF20375">
    <property type="entry name" value="DUF6670"/>
    <property type="match status" value="1"/>
</dbReference>
<organism evidence="1 2">
    <name type="scientific">Acinetobacter rudis</name>
    <dbReference type="NCBI Taxonomy" id="632955"/>
    <lineage>
        <taxon>Bacteria</taxon>
        <taxon>Pseudomonadati</taxon>
        <taxon>Pseudomonadota</taxon>
        <taxon>Gammaproteobacteria</taxon>
        <taxon>Moraxellales</taxon>
        <taxon>Moraxellaceae</taxon>
        <taxon>Acinetobacter</taxon>
    </lineage>
</organism>
<dbReference type="InterPro" id="IPR046611">
    <property type="entry name" value="DUF6670"/>
</dbReference>